<sequence>MSTLDAARRDLTRVLGSYLEGGRPDGVFHLAPGGPGSTPALADLDVPELHLDLLPEPPTEVQRAALATLGYVPGEREDVWTHPGGWRLVLCDHGTGWRAGQTALRALLLGGGKAAARYRTVFLARGREEADAALLAEALAHHARTVGFAPAKHISRALSTLPDLPWMVAGGLALDLHLGGLTRPHDDVDVVIPRPAQVNVRDALLAGGWRLDACGPGGYRPWTAPLDPPHHQVHARHPELPDVLMLDLLLTGLGDGLWHYRRDPRVTLPLAEARQFGPENLPYLAPQAVLLFKGGHAGRDPRGKDARDFDRVLPTLTRAARDWLAGALNVTAPGHPWLGRL</sequence>
<evidence type="ECO:0000313" key="1">
    <source>
        <dbReference type="EMBL" id="BDP42065.1"/>
    </source>
</evidence>
<evidence type="ECO:0008006" key="3">
    <source>
        <dbReference type="Google" id="ProtNLM"/>
    </source>
</evidence>
<name>A0ABM8AE52_9DEIO</name>
<organism evidence="1 2">
    <name type="scientific">Deinococcus aetherius</name>
    <dbReference type="NCBI Taxonomy" id="200252"/>
    <lineage>
        <taxon>Bacteria</taxon>
        <taxon>Thermotogati</taxon>
        <taxon>Deinococcota</taxon>
        <taxon>Deinococci</taxon>
        <taxon>Deinococcales</taxon>
        <taxon>Deinococcaceae</taxon>
        <taxon>Deinococcus</taxon>
    </lineage>
</organism>
<reference evidence="1" key="1">
    <citation type="submission" date="2022-07" db="EMBL/GenBank/DDBJ databases">
        <title>Complete Genome Sequence of the Radioresistant Bacterium Deinococcus aetherius ST0316, Isolated from the Air Dust collected in Lower Stratosphere above Japan.</title>
        <authorList>
            <person name="Satoh K."/>
            <person name="Hagiwara K."/>
            <person name="Katsumata K."/>
            <person name="Kubo A."/>
            <person name="Yokobori S."/>
            <person name="Yamagishi A."/>
            <person name="Oono Y."/>
            <person name="Narumi I."/>
        </authorList>
    </citation>
    <scope>NUCLEOTIDE SEQUENCE</scope>
    <source>
        <strain evidence="1">ST0316</strain>
    </source>
</reference>
<protein>
    <recommendedName>
        <fullName evidence="3">Nucleotidyltransferase-like protein</fullName>
    </recommendedName>
</protein>
<proteinExistence type="predicted"/>
<dbReference type="EMBL" id="AP026560">
    <property type="protein sequence ID" value="BDP42065.1"/>
    <property type="molecule type" value="Genomic_DNA"/>
</dbReference>
<gene>
    <name evidence="1" type="ORF">DAETH_20340</name>
</gene>
<dbReference type="RefSeq" id="WP_264774778.1">
    <property type="nucleotide sequence ID" value="NZ_AP026560.1"/>
</dbReference>
<dbReference type="Gene3D" id="3.30.460.40">
    <property type="match status" value="1"/>
</dbReference>
<dbReference type="Pfam" id="PF10706">
    <property type="entry name" value="Aminoglyc_resit"/>
    <property type="match status" value="1"/>
</dbReference>
<accession>A0ABM8AE52</accession>
<dbReference type="InterPro" id="IPR019646">
    <property type="entry name" value="Aminoglyc_AdlTrfase"/>
</dbReference>
<keyword evidence="2" id="KW-1185">Reference proteome</keyword>
<evidence type="ECO:0000313" key="2">
    <source>
        <dbReference type="Proteomes" id="UP001064971"/>
    </source>
</evidence>
<dbReference type="Proteomes" id="UP001064971">
    <property type="component" value="Chromosome"/>
</dbReference>